<organism evidence="7 8">
    <name type="scientific">Bacteriovorax antarcticus</name>
    <dbReference type="NCBI Taxonomy" id="3088717"/>
    <lineage>
        <taxon>Bacteria</taxon>
        <taxon>Pseudomonadati</taxon>
        <taxon>Bdellovibrionota</taxon>
        <taxon>Bacteriovoracia</taxon>
        <taxon>Bacteriovoracales</taxon>
        <taxon>Bacteriovoracaceae</taxon>
        <taxon>Bacteriovorax</taxon>
    </lineage>
</organism>
<dbReference type="InterPro" id="IPR013785">
    <property type="entry name" value="Aldolase_TIM"/>
</dbReference>
<keyword evidence="4" id="KW-0408">Iron</keyword>
<dbReference type="InterPro" id="IPR050377">
    <property type="entry name" value="Radical_SAM_PqqE_MftC-like"/>
</dbReference>
<keyword evidence="3" id="KW-0479">Metal-binding</keyword>
<reference evidence="7 8" key="1">
    <citation type="submission" date="2023-11" db="EMBL/GenBank/DDBJ databases">
        <title>A Novel Polar Bacteriovorax (B. antarcticus) Isolated from the Biocrust in Antarctica.</title>
        <authorList>
            <person name="Mun W."/>
            <person name="Choi S.Y."/>
            <person name="Mitchell R.J."/>
        </authorList>
    </citation>
    <scope>NUCLEOTIDE SEQUENCE [LARGE SCALE GENOMIC DNA]</scope>
    <source>
        <strain evidence="7 8">PP10</strain>
    </source>
</reference>
<dbReference type="RefSeq" id="WP_323577278.1">
    <property type="nucleotide sequence ID" value="NZ_JAYGJQ010000002.1"/>
</dbReference>
<dbReference type="SUPFAM" id="SSF102114">
    <property type="entry name" value="Radical SAM enzymes"/>
    <property type="match status" value="1"/>
</dbReference>
<keyword evidence="8" id="KW-1185">Reference proteome</keyword>
<evidence type="ECO:0000313" key="7">
    <source>
        <dbReference type="EMBL" id="MEA9357321.1"/>
    </source>
</evidence>
<gene>
    <name evidence="7" type="ORF">SHI21_13935</name>
</gene>
<comment type="cofactor">
    <cofactor evidence="1">
        <name>[4Fe-4S] cluster</name>
        <dbReference type="ChEBI" id="CHEBI:49883"/>
    </cofactor>
</comment>
<name>A0ABU5VW98_9BACT</name>
<evidence type="ECO:0000313" key="8">
    <source>
        <dbReference type="Proteomes" id="UP001302274"/>
    </source>
</evidence>
<comment type="caution">
    <text evidence="7">The sequence shown here is derived from an EMBL/GenBank/DDBJ whole genome shotgun (WGS) entry which is preliminary data.</text>
</comment>
<dbReference type="PANTHER" id="PTHR11228:SF34">
    <property type="entry name" value="TUNGSTEN-CONTAINING ALDEHYDE FERREDOXIN OXIDOREDUCTASE COFACTOR MODIFYING PROTEIN"/>
    <property type="match status" value="1"/>
</dbReference>
<evidence type="ECO:0000259" key="6">
    <source>
        <dbReference type="Pfam" id="PF13186"/>
    </source>
</evidence>
<evidence type="ECO:0000256" key="2">
    <source>
        <dbReference type="ARBA" id="ARBA00022691"/>
    </source>
</evidence>
<dbReference type="NCBIfam" id="NF033640">
    <property type="entry name" value="N_Twi_rSAM"/>
    <property type="match status" value="1"/>
</dbReference>
<sequence length="418" mass="48288">MSSVLPQHFCVVPFVHFSCKPDGSPRVCCFSQNSYVLNDDGKRSHLSAQSINEIWHSKWMDSFREKMLSQAVPPECKFCHNEEATGKISKRQSENRKYLETSKEIIACAKNQNGKINSPPVYFDLRLGNLCNLKCRTCNPLFSSAWAREVEAHPTNAVLQSYQSTLDQARLSESWHKSPDFWEQFHSIAGSIEEIYLTGGEPMLIKEHFSLLKFFKENDYAKNIYLRYNTNLTLLPEEFLKIAPSFKKISLSCSIDGLKEKNDWLRSPSKWSMIQENFNKTLLLPENVSIDINCTVSIFNVLYFDELFLFFKDIAVRTGRKVEVYPDILHEPEFMQLHLLPDELKTQAIAKLTHLLKQSDLTSSEKKNISSLVKLLEVHNTNQSDLLKQLKNHIVALDKIRNEKFEMIFPELTSLHSN</sequence>
<dbReference type="SFLD" id="SFLDG01067">
    <property type="entry name" value="SPASM/twitch_domain_containing"/>
    <property type="match status" value="1"/>
</dbReference>
<accession>A0ABU5VW98</accession>
<dbReference type="InterPro" id="IPR007197">
    <property type="entry name" value="rSAM"/>
</dbReference>
<evidence type="ECO:0000256" key="4">
    <source>
        <dbReference type="ARBA" id="ARBA00023004"/>
    </source>
</evidence>
<dbReference type="CDD" id="cd21109">
    <property type="entry name" value="SPASM"/>
    <property type="match status" value="1"/>
</dbReference>
<dbReference type="InterPro" id="IPR058240">
    <property type="entry name" value="rSAM_sf"/>
</dbReference>
<dbReference type="EMBL" id="JAYGJQ010000002">
    <property type="protein sequence ID" value="MEA9357321.1"/>
    <property type="molecule type" value="Genomic_DNA"/>
</dbReference>
<proteinExistence type="predicted"/>
<dbReference type="PANTHER" id="PTHR11228">
    <property type="entry name" value="RADICAL SAM DOMAIN PROTEIN"/>
    <property type="match status" value="1"/>
</dbReference>
<dbReference type="SFLD" id="SFLDS00029">
    <property type="entry name" value="Radical_SAM"/>
    <property type="match status" value="1"/>
</dbReference>
<evidence type="ECO:0000256" key="5">
    <source>
        <dbReference type="ARBA" id="ARBA00023014"/>
    </source>
</evidence>
<dbReference type="Proteomes" id="UP001302274">
    <property type="component" value="Unassembled WGS sequence"/>
</dbReference>
<dbReference type="Pfam" id="PF13186">
    <property type="entry name" value="SPASM"/>
    <property type="match status" value="1"/>
</dbReference>
<evidence type="ECO:0000256" key="1">
    <source>
        <dbReference type="ARBA" id="ARBA00001966"/>
    </source>
</evidence>
<dbReference type="Gene3D" id="3.20.20.70">
    <property type="entry name" value="Aldolase class I"/>
    <property type="match status" value="2"/>
</dbReference>
<feature type="domain" description="4Fe4S-binding SPASM" evidence="6">
    <location>
        <begin position="10"/>
        <end position="79"/>
    </location>
</feature>
<protein>
    <submittedName>
        <fullName evidence="7">Twitch domain-containing radical SAM protein</fullName>
    </submittedName>
</protein>
<dbReference type="InterPro" id="IPR023885">
    <property type="entry name" value="4Fe4S-binding_SPASM_dom"/>
</dbReference>
<keyword evidence="5" id="KW-0411">Iron-sulfur</keyword>
<evidence type="ECO:0000256" key="3">
    <source>
        <dbReference type="ARBA" id="ARBA00022723"/>
    </source>
</evidence>
<keyword evidence="2" id="KW-0949">S-adenosyl-L-methionine</keyword>